<accession>A0A8T2PCZ7</accession>
<reference evidence="1" key="1">
    <citation type="thesis" date="2021" institute="BYU ScholarsArchive" country="Provo, UT, USA">
        <title>Applications of and Algorithms for Genome Assembly and Genomic Analyses with an Emphasis on Marine Teleosts.</title>
        <authorList>
            <person name="Pickett B.D."/>
        </authorList>
    </citation>
    <scope>NUCLEOTIDE SEQUENCE</scope>
    <source>
        <strain evidence="1">HI-2016</strain>
    </source>
</reference>
<dbReference type="AlphaFoldDB" id="A0A8T2PCZ7"/>
<proteinExistence type="predicted"/>
<dbReference type="Proteomes" id="UP000824540">
    <property type="component" value="Unassembled WGS sequence"/>
</dbReference>
<comment type="caution">
    <text evidence="1">The sequence shown here is derived from an EMBL/GenBank/DDBJ whole genome shotgun (WGS) entry which is preliminary data.</text>
</comment>
<evidence type="ECO:0000313" key="1">
    <source>
        <dbReference type="EMBL" id="KAG9349910.1"/>
    </source>
</evidence>
<organism evidence="1 2">
    <name type="scientific">Albula glossodonta</name>
    <name type="common">roundjaw bonefish</name>
    <dbReference type="NCBI Taxonomy" id="121402"/>
    <lineage>
        <taxon>Eukaryota</taxon>
        <taxon>Metazoa</taxon>
        <taxon>Chordata</taxon>
        <taxon>Craniata</taxon>
        <taxon>Vertebrata</taxon>
        <taxon>Euteleostomi</taxon>
        <taxon>Actinopterygii</taxon>
        <taxon>Neopterygii</taxon>
        <taxon>Teleostei</taxon>
        <taxon>Albuliformes</taxon>
        <taxon>Albulidae</taxon>
        <taxon>Albula</taxon>
    </lineage>
</organism>
<gene>
    <name evidence="1" type="ORF">JZ751_026263</name>
</gene>
<keyword evidence="2" id="KW-1185">Reference proteome</keyword>
<sequence length="84" mass="9050">MAPRGGKGGNVLQWGCFRVQSRDFQASESRTLFKATRTVCVGPAKSGALQCACLVLPDSALRQLCSVDVVVQGETHGDEDQRRV</sequence>
<dbReference type="EMBL" id="JAFBMS010000008">
    <property type="protein sequence ID" value="KAG9349910.1"/>
    <property type="molecule type" value="Genomic_DNA"/>
</dbReference>
<evidence type="ECO:0000313" key="2">
    <source>
        <dbReference type="Proteomes" id="UP000824540"/>
    </source>
</evidence>
<name>A0A8T2PCZ7_9TELE</name>
<protein>
    <submittedName>
        <fullName evidence="1">Uncharacterized protein</fullName>
    </submittedName>
</protein>